<dbReference type="RefSeq" id="WP_194107982.1">
    <property type="nucleotide sequence ID" value="NZ_JADFFM010000002.1"/>
</dbReference>
<sequence>MEEKDKNEQPPIADQVKEYLETYVKLARLKAIERGTSIFASIATDLFIILGLAMTSLFASITLALFLGSVLHSYWQGFGCVAFIYIVVIILVVLFRKSLHRPIVDALIKKLFKY</sequence>
<keyword evidence="1" id="KW-0812">Transmembrane</keyword>
<evidence type="ECO:0000313" key="2">
    <source>
        <dbReference type="EMBL" id="MBE9668587.1"/>
    </source>
</evidence>
<keyword evidence="3" id="KW-1185">Reference proteome</keyword>
<gene>
    <name evidence="2" type="ORF">IRJ18_19615</name>
</gene>
<organism evidence="2 3">
    <name type="scientific">Mucilaginibacter boryungensis</name>
    <dbReference type="NCBI Taxonomy" id="768480"/>
    <lineage>
        <taxon>Bacteria</taxon>
        <taxon>Pseudomonadati</taxon>
        <taxon>Bacteroidota</taxon>
        <taxon>Sphingobacteriia</taxon>
        <taxon>Sphingobacteriales</taxon>
        <taxon>Sphingobacteriaceae</taxon>
        <taxon>Mucilaginibacter</taxon>
    </lineage>
</organism>
<comment type="caution">
    <text evidence="2">The sequence shown here is derived from an EMBL/GenBank/DDBJ whole genome shotgun (WGS) entry which is preliminary data.</text>
</comment>
<dbReference type="EMBL" id="JADFFM010000002">
    <property type="protein sequence ID" value="MBE9668587.1"/>
    <property type="molecule type" value="Genomic_DNA"/>
</dbReference>
<accession>A0ABR9XMY5</accession>
<name>A0ABR9XMY5_9SPHI</name>
<dbReference type="Proteomes" id="UP000632774">
    <property type="component" value="Unassembled WGS sequence"/>
</dbReference>
<keyword evidence="1" id="KW-0472">Membrane</keyword>
<evidence type="ECO:0000256" key="1">
    <source>
        <dbReference type="SAM" id="Phobius"/>
    </source>
</evidence>
<keyword evidence="1" id="KW-1133">Transmembrane helix</keyword>
<evidence type="ECO:0000313" key="3">
    <source>
        <dbReference type="Proteomes" id="UP000632774"/>
    </source>
</evidence>
<reference evidence="2 3" key="1">
    <citation type="submission" date="2020-10" db="EMBL/GenBank/DDBJ databases">
        <title>Mucilaginibacter mali sp. nov., isolated from rhizosphere soil of apple orchard.</title>
        <authorList>
            <person name="Lee J.-S."/>
            <person name="Kim H.S."/>
            <person name="Kim J.-S."/>
        </authorList>
    </citation>
    <scope>NUCLEOTIDE SEQUENCE [LARGE SCALE GENOMIC DNA]</scope>
    <source>
        <strain evidence="2 3">KCTC 23157</strain>
    </source>
</reference>
<protein>
    <recommendedName>
        <fullName evidence="4">Superfamily III holin-X</fullName>
    </recommendedName>
</protein>
<proteinExistence type="predicted"/>
<feature type="transmembrane region" description="Helical" evidence="1">
    <location>
        <begin position="73"/>
        <end position="95"/>
    </location>
</feature>
<evidence type="ECO:0008006" key="4">
    <source>
        <dbReference type="Google" id="ProtNLM"/>
    </source>
</evidence>
<feature type="transmembrane region" description="Helical" evidence="1">
    <location>
        <begin position="38"/>
        <end position="67"/>
    </location>
</feature>